<evidence type="ECO:0000256" key="1">
    <source>
        <dbReference type="SAM" id="MobiDB-lite"/>
    </source>
</evidence>
<feature type="compositionally biased region" description="Polar residues" evidence="1">
    <location>
        <begin position="417"/>
        <end position="431"/>
    </location>
</feature>
<feature type="compositionally biased region" description="Low complexity" evidence="1">
    <location>
        <begin position="432"/>
        <end position="445"/>
    </location>
</feature>
<feature type="region of interest" description="Disordered" evidence="1">
    <location>
        <begin position="412"/>
        <end position="445"/>
    </location>
</feature>
<keyword evidence="2" id="KW-0732">Signal</keyword>
<keyword evidence="4" id="KW-1185">Reference proteome</keyword>
<comment type="caution">
    <text evidence="3">The sequence shown here is derived from an EMBL/GenBank/DDBJ whole genome shotgun (WGS) entry which is preliminary data.</text>
</comment>
<proteinExistence type="predicted"/>
<sequence>MFSHLCLIFLSWLLSLVVIGLAFADAVSINSYHDVSNPRTQTLTGTRGSFTATVGSWNHSTSTLGASGTSNCACDQGTASGSGKLAFCTLCVSAAPMAHESSRSFIGLTITGSRQSQLSTLGPYFPISSRSNSSFESRTGSSYRYSTATPPFPTAPGNNSASRISDETRQAVSTGLTPLSPTFRRNTSSNVSGNTLGRLPTTVPRSPLIQHANKTSTPFQGVQPLLSSLAPLSTSAVGRNNSHLASSVVTTDPSNESSSLMTFAASGMAALGSIVPYNSAVPTLGTGSLNYASETLRSRPSLRGNFSTQESIQGTGSRPLASSIIISSTIIASLSSPKSNSSAQSTKRTDLVLSVPSLTLSHNTAGLPNSILTLSRTPFATSINLSSNYSQHSSPSTISSFSSALTVNSVSNTSSATQHSQSTPGSTGQNPSFTTTASTSQSSTAITTPSSLNAYATISSLLTLVTPTVETLPIVETEANGFRTTVTAPVTIGAGGVVIPPPIVPIGGLFPGSGVEGGSGPNGEPGDEPAEPQGSRSQTLNTQPSTTETLNPPASSTLTSNTQPSSTVSSSTLFLSTLTSSSLSRSSLTLSTLASSAQISTASCSSCDVCPTFDYNPTATPNALDNVDDVMKRELGGRFYNAKRAGSGNEVVTTLVAGRTCAVSRYTQKPAYPGPASVANNEPPATPAPNMAAFYATATYWAVPTQPPQGSCAAPSWTFFDTQQIASYQVNGRPAPWALGGSKKSVNIDHVYEVSLLDEFFAAQIAAGTGITCDDVTTLFDVPDVGRVGTRLNTIFAQLPSYDNPDFLGMDAALNRLKGAFWNPGLAGVGSDNNANAYQQSLANLAVVMSIASNPVISSLFENTNARIYQAFLGIDELISQSCSPILSTAGSPVPAIWASAYKTWITSKVAAQNALITSTASSLSSAIPTLYNPNKPKIGQKIVNNYAAFVSNFNSEYQIDALTFPVPAKWPTIPLPFSTSGAPCTFNPPLTADPTAISIAPLSITPGPVAATSAVQEPSIASSIAPSPGYTEPLVPISTVEPVLEPTMAVESLCFIDGVGDPAYCYKTLETITIMPGPTGIPGLTACLYDDSDSEDCEPYPGPMQGLSFVTLATEPEPYPGPTQGLSFVTIATELPFSPVDNIPDPRGIVNPEEGLLKK</sequence>
<dbReference type="EMBL" id="JAFEKC020000002">
    <property type="protein sequence ID" value="KAK0516702.1"/>
    <property type="molecule type" value="Genomic_DNA"/>
</dbReference>
<accession>A0AA39V5B5</accession>
<reference evidence="3" key="1">
    <citation type="submission" date="2023-03" db="EMBL/GenBank/DDBJ databases">
        <title>Complete genome of Cladonia borealis.</title>
        <authorList>
            <person name="Park H."/>
        </authorList>
    </citation>
    <scope>NUCLEOTIDE SEQUENCE</scope>
    <source>
        <strain evidence="3">ANT050790</strain>
    </source>
</reference>
<feature type="compositionally biased region" description="Low complexity" evidence="1">
    <location>
        <begin position="129"/>
        <end position="142"/>
    </location>
</feature>
<dbReference type="Proteomes" id="UP001166286">
    <property type="component" value="Unassembled WGS sequence"/>
</dbReference>
<name>A0AA39V5B5_9LECA</name>
<feature type="compositionally biased region" description="Gly residues" evidence="1">
    <location>
        <begin position="509"/>
        <end position="523"/>
    </location>
</feature>
<dbReference type="AlphaFoldDB" id="A0AA39V5B5"/>
<feature type="region of interest" description="Disordered" evidence="1">
    <location>
        <begin position="509"/>
        <end position="568"/>
    </location>
</feature>
<feature type="signal peptide" evidence="2">
    <location>
        <begin position="1"/>
        <end position="24"/>
    </location>
</feature>
<protein>
    <submittedName>
        <fullName evidence="3">Uncharacterized protein</fullName>
    </submittedName>
</protein>
<feature type="compositionally biased region" description="Polar residues" evidence="1">
    <location>
        <begin position="534"/>
        <end position="564"/>
    </location>
</feature>
<gene>
    <name evidence="3" type="ORF">JMJ35_001305</name>
</gene>
<feature type="chain" id="PRO_5041291008" evidence="2">
    <location>
        <begin position="25"/>
        <end position="1160"/>
    </location>
</feature>
<evidence type="ECO:0000256" key="2">
    <source>
        <dbReference type="SAM" id="SignalP"/>
    </source>
</evidence>
<evidence type="ECO:0000313" key="4">
    <source>
        <dbReference type="Proteomes" id="UP001166286"/>
    </source>
</evidence>
<organism evidence="3 4">
    <name type="scientific">Cladonia borealis</name>
    <dbReference type="NCBI Taxonomy" id="184061"/>
    <lineage>
        <taxon>Eukaryota</taxon>
        <taxon>Fungi</taxon>
        <taxon>Dikarya</taxon>
        <taxon>Ascomycota</taxon>
        <taxon>Pezizomycotina</taxon>
        <taxon>Lecanoromycetes</taxon>
        <taxon>OSLEUM clade</taxon>
        <taxon>Lecanoromycetidae</taxon>
        <taxon>Lecanorales</taxon>
        <taxon>Lecanorineae</taxon>
        <taxon>Cladoniaceae</taxon>
        <taxon>Cladonia</taxon>
    </lineage>
</organism>
<evidence type="ECO:0000313" key="3">
    <source>
        <dbReference type="EMBL" id="KAK0516702.1"/>
    </source>
</evidence>
<feature type="compositionally biased region" description="Polar residues" evidence="1">
    <location>
        <begin position="170"/>
        <end position="195"/>
    </location>
</feature>
<feature type="region of interest" description="Disordered" evidence="1">
    <location>
        <begin position="129"/>
        <end position="204"/>
    </location>
</feature>